<protein>
    <submittedName>
        <fullName evidence="3">SpoVA/SpoVAEb family sporulation membrane protein</fullName>
    </submittedName>
</protein>
<keyword evidence="4" id="KW-1185">Reference proteome</keyword>
<dbReference type="EMBL" id="JAJJPB010000005">
    <property type="protein sequence ID" value="MCC9294429.1"/>
    <property type="molecule type" value="Genomic_DNA"/>
</dbReference>
<reference evidence="3" key="1">
    <citation type="submission" date="2021-11" db="EMBL/GenBank/DDBJ databases">
        <authorList>
            <person name="Qingchun L."/>
            <person name="Dong Z."/>
            <person name="Zongwei Q."/>
            <person name="Jia Z."/>
            <person name="Duotao L."/>
        </authorList>
    </citation>
    <scope>NUCLEOTIDE SEQUENCE</scope>
    <source>
        <strain evidence="3">WLY-B-L2</strain>
    </source>
</reference>
<name>A0ABS8N3Q5_9CLOT</name>
<keyword evidence="2" id="KW-0812">Transmembrane</keyword>
<keyword evidence="2" id="KW-1133">Transmembrane helix</keyword>
<keyword evidence="2" id="KW-0472">Membrane</keyword>
<dbReference type="RefSeq" id="WP_229981204.1">
    <property type="nucleotide sequence ID" value="NZ_JAJJPB010000005.1"/>
</dbReference>
<feature type="transmembrane region" description="Helical" evidence="2">
    <location>
        <begin position="83"/>
        <end position="108"/>
    </location>
</feature>
<evidence type="ECO:0000313" key="3">
    <source>
        <dbReference type="EMBL" id="MCC9294429.1"/>
    </source>
</evidence>
<dbReference type="Proteomes" id="UP001165422">
    <property type="component" value="Unassembled WGS sequence"/>
</dbReference>
<dbReference type="Pfam" id="PF03862">
    <property type="entry name" value="SpoVAC_SpoVAEB"/>
    <property type="match status" value="1"/>
</dbReference>
<gene>
    <name evidence="3" type="ORF">LN736_06080</name>
</gene>
<evidence type="ECO:0000313" key="4">
    <source>
        <dbReference type="Proteomes" id="UP001165422"/>
    </source>
</evidence>
<sequence length="156" mass="16096">MAFLYAFLIGGLICALTQFLTEIKISFPLVAILLIAIGGGVLTKLGVIDFLNSLGAGGVSVTALGCGNAAYSAGATLVKTGSVTPLILVGLLNIILIALGAACGSTLFKKFSEAIPASDKSQKNSDVLQNVRHDKTPDDLMLSEGGCHEQNRSTDQ</sequence>
<feature type="region of interest" description="Disordered" evidence="1">
    <location>
        <begin position="135"/>
        <end position="156"/>
    </location>
</feature>
<dbReference type="InterPro" id="IPR005562">
    <property type="entry name" value="SpoVA"/>
</dbReference>
<feature type="transmembrane region" description="Helical" evidence="2">
    <location>
        <begin position="25"/>
        <end position="43"/>
    </location>
</feature>
<proteinExistence type="predicted"/>
<evidence type="ECO:0000256" key="2">
    <source>
        <dbReference type="SAM" id="Phobius"/>
    </source>
</evidence>
<comment type="caution">
    <text evidence="3">The sequence shown here is derived from an EMBL/GenBank/DDBJ whole genome shotgun (WGS) entry which is preliminary data.</text>
</comment>
<feature type="transmembrane region" description="Helical" evidence="2">
    <location>
        <begin position="50"/>
        <end position="71"/>
    </location>
</feature>
<feature type="compositionally biased region" description="Basic and acidic residues" evidence="1">
    <location>
        <begin position="146"/>
        <end position="156"/>
    </location>
</feature>
<evidence type="ECO:0000256" key="1">
    <source>
        <dbReference type="SAM" id="MobiDB-lite"/>
    </source>
</evidence>
<organism evidence="3 4">
    <name type="scientific">Clostridium aromativorans</name>
    <dbReference type="NCBI Taxonomy" id="2836848"/>
    <lineage>
        <taxon>Bacteria</taxon>
        <taxon>Bacillati</taxon>
        <taxon>Bacillota</taxon>
        <taxon>Clostridia</taxon>
        <taxon>Eubacteriales</taxon>
        <taxon>Clostridiaceae</taxon>
        <taxon>Clostridium</taxon>
    </lineage>
</organism>
<accession>A0ABS8N3Q5</accession>